<keyword evidence="1" id="KW-0812">Transmembrane</keyword>
<organism evidence="2">
    <name type="scientific">hydrothermal vent metagenome</name>
    <dbReference type="NCBI Taxonomy" id="652676"/>
    <lineage>
        <taxon>unclassified sequences</taxon>
        <taxon>metagenomes</taxon>
        <taxon>ecological metagenomes</taxon>
    </lineage>
</organism>
<evidence type="ECO:0000313" key="2">
    <source>
        <dbReference type="EMBL" id="VAW45239.1"/>
    </source>
</evidence>
<reference evidence="2" key="1">
    <citation type="submission" date="2018-06" db="EMBL/GenBank/DDBJ databases">
        <authorList>
            <person name="Zhirakovskaya E."/>
        </authorList>
    </citation>
    <scope>NUCLEOTIDE SEQUENCE</scope>
</reference>
<proteinExistence type="predicted"/>
<accession>A0A3B0W7F2</accession>
<name>A0A3B0W7F2_9ZZZZ</name>
<protein>
    <submittedName>
        <fullName evidence="2">Uncharacterized protein</fullName>
    </submittedName>
</protein>
<keyword evidence="1" id="KW-0472">Membrane</keyword>
<dbReference type="AlphaFoldDB" id="A0A3B0W7F2"/>
<gene>
    <name evidence="2" type="ORF">MNBD_GAMMA03-1598</name>
</gene>
<evidence type="ECO:0000256" key="1">
    <source>
        <dbReference type="SAM" id="Phobius"/>
    </source>
</evidence>
<feature type="non-terminal residue" evidence="2">
    <location>
        <position position="185"/>
    </location>
</feature>
<sequence length="185" mass="21512">MKYFFFKDPLNLSRKQFIAVFLSCCLILLIAFIFEVSQQYNTVTNNFHTNVNTLSLQQNQIEQNTETLLDALSQYHASNLNKSNNEFEHFAQGLYKQSSMQNTNIYAIGFAKYLPKELAYFFKDETKKKFISIENQTQLLSTQKHHSPSNYALIVNTIVPLDTKHKAYLKEDLFNLPSIATQFKT</sequence>
<feature type="transmembrane region" description="Helical" evidence="1">
    <location>
        <begin position="16"/>
        <end position="34"/>
    </location>
</feature>
<keyword evidence="1" id="KW-1133">Transmembrane helix</keyword>
<dbReference type="EMBL" id="UOFC01000048">
    <property type="protein sequence ID" value="VAW45239.1"/>
    <property type="molecule type" value="Genomic_DNA"/>
</dbReference>